<dbReference type="InterPro" id="IPR017853">
    <property type="entry name" value="GH"/>
</dbReference>
<dbReference type="InterPro" id="IPR036366">
    <property type="entry name" value="PGBDSf"/>
</dbReference>
<dbReference type="InterPro" id="IPR015020">
    <property type="entry name" value="Rv2525c-like_Glyco_Hydro-like"/>
</dbReference>
<dbReference type="InterPro" id="IPR036365">
    <property type="entry name" value="PGBD-like_sf"/>
</dbReference>
<organism evidence="4 5">
    <name type="scientific">Nocardioides euryhalodurans</name>
    <dbReference type="NCBI Taxonomy" id="2518370"/>
    <lineage>
        <taxon>Bacteria</taxon>
        <taxon>Bacillati</taxon>
        <taxon>Actinomycetota</taxon>
        <taxon>Actinomycetes</taxon>
        <taxon>Propionibacteriales</taxon>
        <taxon>Nocardioidaceae</taxon>
        <taxon>Nocardioides</taxon>
    </lineage>
</organism>
<feature type="signal peptide" evidence="1">
    <location>
        <begin position="1"/>
        <end position="36"/>
    </location>
</feature>
<dbReference type="RefSeq" id="WP_135078492.1">
    <property type="nucleotide sequence ID" value="NZ_CP038267.1"/>
</dbReference>
<dbReference type="KEGG" id="noy:EXE57_14015"/>
<reference evidence="4 5" key="1">
    <citation type="submission" date="2019-03" db="EMBL/GenBank/DDBJ databases">
        <title>Three New Species of Nocardioides, Nocardioides euryhalodurans sp. nov., Nocardioides seonyuensis sp. nov. and Nocardioides eburneoflavus sp. nov., Iolated from Soil.</title>
        <authorList>
            <person name="Roh S.G."/>
            <person name="Lee C."/>
            <person name="Kim M.-K."/>
            <person name="Kim S.B."/>
        </authorList>
    </citation>
    <scope>NUCLEOTIDE SEQUENCE [LARGE SCALE GENOMIC DNA]</scope>
    <source>
        <strain evidence="4 5">MMS17-SY117</strain>
    </source>
</reference>
<evidence type="ECO:0000259" key="2">
    <source>
        <dbReference type="Pfam" id="PF01471"/>
    </source>
</evidence>
<accession>A0A4P7GMK5</accession>
<dbReference type="EMBL" id="CP038267">
    <property type="protein sequence ID" value="QBR93253.1"/>
    <property type="molecule type" value="Genomic_DNA"/>
</dbReference>
<dbReference type="Pfam" id="PF08924">
    <property type="entry name" value="Rv2525c_GlyHyd-like"/>
    <property type="match status" value="1"/>
</dbReference>
<evidence type="ECO:0000256" key="1">
    <source>
        <dbReference type="SAM" id="SignalP"/>
    </source>
</evidence>
<dbReference type="InterPro" id="IPR002477">
    <property type="entry name" value="Peptidoglycan-bd-like"/>
</dbReference>
<gene>
    <name evidence="4" type="ORF">EXE57_14015</name>
</gene>
<dbReference type="AlphaFoldDB" id="A0A4P7GMK5"/>
<evidence type="ECO:0000259" key="3">
    <source>
        <dbReference type="Pfam" id="PF08924"/>
    </source>
</evidence>
<proteinExistence type="predicted"/>
<feature type="domain" description="Rv2525c-like glycoside hydrolase-like" evidence="3">
    <location>
        <begin position="64"/>
        <end position="283"/>
    </location>
</feature>
<name>A0A4P7GMK5_9ACTN</name>
<evidence type="ECO:0000313" key="4">
    <source>
        <dbReference type="EMBL" id="QBR93253.1"/>
    </source>
</evidence>
<sequence length="449" mass="49376">MTTLPRRRRIRRTLGTAVAVAATVAATLTTSPPAYAANPVTPGNFTGHGFDQCLAPSQSAMDAWLRSSPFLAAGIYIAGDSRGCRSQPNLTPKWVGTQLRKGWRLLPITLGPQASCHPSFPRYSDDKVISPRPGANNGYPRARKQARHWANESVAEAKRLGIVKRSTLWYDLEGFDLGNTRCRESALAFLSAWTTRLHALDYVSGVYSSAGSGIKMLDDARVNRPDKFTLPDRIWIARWDGRANTSTDYIRDDGWRPGGRMKQYRGGHQETWGGVTINIDSNWLDLGRGSWTRPVAHCGGVDVDHRDYPALAPGTSDTARVKALQCLLKEAGAYRGRLHGDYNPRTRAAAGRWQADHGFATSTTWTRRHWMGLIAAGSRPVLKVGSASDDVRRLQRAINAATVGRGVRVTGRFTTPTRNALKAWQGRVGHTANGIAIARTWTALRRGTR</sequence>
<dbReference type="Pfam" id="PF01471">
    <property type="entry name" value="PG_binding_1"/>
    <property type="match status" value="1"/>
</dbReference>
<dbReference type="Gene3D" id="1.10.101.10">
    <property type="entry name" value="PGBD-like superfamily/PGBD"/>
    <property type="match status" value="2"/>
</dbReference>
<keyword evidence="1" id="KW-0732">Signal</keyword>
<feature type="domain" description="Peptidoglycan binding-like" evidence="2">
    <location>
        <begin position="388"/>
        <end position="444"/>
    </location>
</feature>
<dbReference type="SUPFAM" id="SSF51445">
    <property type="entry name" value="(Trans)glycosidases"/>
    <property type="match status" value="1"/>
</dbReference>
<protein>
    <submittedName>
        <fullName evidence="4">DUF1906 domain-containing protein</fullName>
    </submittedName>
</protein>
<evidence type="ECO:0000313" key="5">
    <source>
        <dbReference type="Proteomes" id="UP000294894"/>
    </source>
</evidence>
<dbReference type="PROSITE" id="PS51318">
    <property type="entry name" value="TAT"/>
    <property type="match status" value="1"/>
</dbReference>
<dbReference type="Proteomes" id="UP000294894">
    <property type="component" value="Chromosome"/>
</dbReference>
<dbReference type="InterPro" id="IPR006311">
    <property type="entry name" value="TAT_signal"/>
</dbReference>
<feature type="chain" id="PRO_5020802276" evidence="1">
    <location>
        <begin position="37"/>
        <end position="449"/>
    </location>
</feature>
<keyword evidence="5" id="KW-1185">Reference proteome</keyword>
<dbReference type="OrthoDB" id="5171321at2"/>
<dbReference type="SUPFAM" id="SSF47090">
    <property type="entry name" value="PGBD-like"/>
    <property type="match status" value="2"/>
</dbReference>
<dbReference type="Gene3D" id="3.20.20.80">
    <property type="entry name" value="Glycosidases"/>
    <property type="match status" value="1"/>
</dbReference>